<accession>A0A9D1VBQ9</accession>
<dbReference type="Gene3D" id="2.20.130.20">
    <property type="match status" value="1"/>
</dbReference>
<dbReference type="GO" id="GO:0004866">
    <property type="term" value="F:endopeptidase inhibitor activity"/>
    <property type="evidence" value="ECO:0007669"/>
    <property type="project" value="InterPro"/>
</dbReference>
<name>A0A9D1VBQ9_9BACT</name>
<evidence type="ECO:0000313" key="5">
    <source>
        <dbReference type="EMBL" id="HIX20115.1"/>
    </source>
</evidence>
<feature type="compositionally biased region" description="Polar residues" evidence="2">
    <location>
        <begin position="645"/>
        <end position="654"/>
    </location>
</feature>
<dbReference type="Pfam" id="PF00207">
    <property type="entry name" value="A2M"/>
    <property type="match status" value="1"/>
</dbReference>
<dbReference type="Proteomes" id="UP000823964">
    <property type="component" value="Unassembled WGS sequence"/>
</dbReference>
<evidence type="ECO:0000256" key="1">
    <source>
        <dbReference type="ARBA" id="ARBA00010556"/>
    </source>
</evidence>
<dbReference type="SUPFAM" id="SSF48239">
    <property type="entry name" value="Terpenoid cyclases/Protein prenyltransferases"/>
    <property type="match status" value="1"/>
</dbReference>
<proteinExistence type="inferred from homology"/>
<comment type="similarity">
    <text evidence="1">Belongs to the protease inhibitor I39 (alpha-2-macroglobulin) family. Bacterial alpha-2-macroglobulin subfamily.</text>
</comment>
<dbReference type="Gene3D" id="1.50.10.20">
    <property type="match status" value="1"/>
</dbReference>
<evidence type="ECO:0000313" key="6">
    <source>
        <dbReference type="Proteomes" id="UP000823964"/>
    </source>
</evidence>
<comment type="caution">
    <text evidence="5">The sequence shown here is derived from an EMBL/GenBank/DDBJ whole genome shotgun (WGS) entry which is preliminary data.</text>
</comment>
<dbReference type="PANTHER" id="PTHR40094:SF1">
    <property type="entry name" value="UBIQUITIN DOMAIN-CONTAINING PROTEIN"/>
    <property type="match status" value="1"/>
</dbReference>
<dbReference type="SMART" id="SM01360">
    <property type="entry name" value="A2M"/>
    <property type="match status" value="1"/>
</dbReference>
<feature type="region of interest" description="Disordered" evidence="2">
    <location>
        <begin position="635"/>
        <end position="671"/>
    </location>
</feature>
<feature type="non-terminal residue" evidence="5">
    <location>
        <position position="1766"/>
    </location>
</feature>
<dbReference type="EMBL" id="DXFQ01000105">
    <property type="protein sequence ID" value="HIX20115.1"/>
    <property type="molecule type" value="Genomic_DNA"/>
</dbReference>
<dbReference type="PANTHER" id="PTHR40094">
    <property type="entry name" value="ALPHA-2-MACROGLOBULIN HOMOLOG"/>
    <property type="match status" value="1"/>
</dbReference>
<dbReference type="InterPro" id="IPR002890">
    <property type="entry name" value="MG2"/>
</dbReference>
<evidence type="ECO:0000256" key="2">
    <source>
        <dbReference type="SAM" id="MobiDB-lite"/>
    </source>
</evidence>
<keyword evidence="3" id="KW-0732">Signal</keyword>
<organism evidence="5 6">
    <name type="scientific">Candidatus Akkermansia intestinigallinarum</name>
    <dbReference type="NCBI Taxonomy" id="2838431"/>
    <lineage>
        <taxon>Bacteria</taxon>
        <taxon>Pseudomonadati</taxon>
        <taxon>Verrucomicrobiota</taxon>
        <taxon>Verrucomicrobiia</taxon>
        <taxon>Verrucomicrobiales</taxon>
        <taxon>Akkermansiaceae</taxon>
        <taxon>Akkermansia</taxon>
    </lineage>
</organism>
<feature type="domain" description="Alpha-2-macroglobulin" evidence="4">
    <location>
        <begin position="1391"/>
        <end position="1482"/>
    </location>
</feature>
<evidence type="ECO:0000256" key="3">
    <source>
        <dbReference type="SAM" id="SignalP"/>
    </source>
</evidence>
<dbReference type="InterPro" id="IPR008930">
    <property type="entry name" value="Terpenoid_cyclase/PrenylTrfase"/>
</dbReference>
<evidence type="ECO:0000259" key="4">
    <source>
        <dbReference type="SMART" id="SM01360"/>
    </source>
</evidence>
<reference evidence="5" key="1">
    <citation type="journal article" date="2021" name="PeerJ">
        <title>Extensive microbial diversity within the chicken gut microbiome revealed by metagenomics and culture.</title>
        <authorList>
            <person name="Gilroy R."/>
            <person name="Ravi A."/>
            <person name="Getino M."/>
            <person name="Pursley I."/>
            <person name="Horton D.L."/>
            <person name="Alikhan N.F."/>
            <person name="Baker D."/>
            <person name="Gharbi K."/>
            <person name="Hall N."/>
            <person name="Watson M."/>
            <person name="Adriaenssens E.M."/>
            <person name="Foster-Nyarko E."/>
            <person name="Jarju S."/>
            <person name="Secka A."/>
            <person name="Antonio M."/>
            <person name="Oren A."/>
            <person name="Chaudhuri R.R."/>
            <person name="La Ragione R."/>
            <person name="Hildebrand F."/>
            <person name="Pallen M.J."/>
        </authorList>
    </citation>
    <scope>NUCLEOTIDE SEQUENCE</scope>
    <source>
        <strain evidence="5">14975</strain>
    </source>
</reference>
<dbReference type="InterPro" id="IPR001599">
    <property type="entry name" value="Macroglobln_a2"/>
</dbReference>
<protein>
    <recommendedName>
        <fullName evidence="4">Alpha-2-macroglobulin domain-containing protein</fullName>
    </recommendedName>
</protein>
<dbReference type="InterPro" id="IPR051802">
    <property type="entry name" value="YfhM-like"/>
</dbReference>
<dbReference type="Gene3D" id="2.60.40.1930">
    <property type="match status" value="1"/>
</dbReference>
<gene>
    <name evidence="5" type="ORF">H9862_05870</name>
</gene>
<sequence>MKTALSRNICMLALLSGGIGGGGASADTLSNNYRCVTIQFSEPVVSLTTVQNSRNPERSDSDRGLDLFTITGDPAHRPEACWEDQDYLVITYPLGSDSRTEYRLQFKPGTQYLSKRPLQQSDYSFTRPSEGSLSAMQLEGTPDSLLVTADLLDVWRNAGWSRELIDFSAESPVTYSFHEVKTDEKGRRSYGREIPATARPATLSDGFSSTAGRLLSLRGFDKWVELTPQSILPGQVVVTPQTPLDAACKWELRATAPAQSGILRMQRLYTDFNPKAELLSSVSQNFNNGQREITVTYSAPISAADVPQLFRSLELSIGGQKATLSPDGNTWTITTGDNRRYKLSLARTNPREQRIHIDRSLPREAQNKLGPVANDEIQYTEPDCAEGYTLSVSGDSAPVTIDLSLPPGAKAKRGLAQQQRHTHRLTLNPAWPDLAQNGAPALLPLKGEHKLRFTARNSDSLTVTARRWEPEAAAVRYPLLRSNLRNTREQQQFSYLLSLVAKRAEQGLQTQYNITWLTQAAGKRPAVYRETAIADATVYPEQHISTGCSDGACDSKEIVLDLDQLTGGDSRPGLYLITIKSRPTAPVRQALTDLGLSENTLDFEADYLVQLSDLMPISGSGAIVLTRRSDGSPLPKGNIRFFNRPDTQADNSPQRPRPLIGRASAPRPDQQPVLLTESTPAIPVTNGVALTENSAELMLATAGDDYIIIEGYGSPRYIDGRSDADGYSPTRCNILDRPIYRPGEIVRLHSILRRSDNNTNAKLPGVSSATLTVRRPNGEVLLTRTVAINEYGAFDTEFTLPTGDEDITGNYLVNIITPDRAFSYRESIPCQIFRRDSMEGKISLDIKTVSPDEAAITVKARDLNGAGLEGTRVTLTHTDVKAPVPTDDERLIKVQDLNTPFCPTYNPIDSTELTLTLDEQGSATHKVKLPALGNNAAGISFVANATLTNDREENLILDAQVQNIRPGEFYYTLNGNILTLRNSENDKILDKDQSVCVRILSTEQQESTHPNGIIIIKPVTRCLSESNITIPAHCEKGVTIDIPEADPNNSRFLNICLSAKDSQGRELTCTQPYFGPHRIYPGNNNITRVDAECNNGQISLSGTFEADGTAIAIMGIGDKIRPSLLDLKAGRQTVTLPVTPEDCGNIQVTVFQMRPNESGSYERPGGITADCNIPCTAKALTIALDLPKTPSLPGSSIKLSGRVTDAAGAPVDAEVTFYAVDAGMLSLSPYREPDPLSIFCRAQGRSYTPIPLLPSNSAPLPQPLHPGIRIDTEQQQLINAMPGLWLGDLIEGPACIPSLDTRVLTRGLRSRRAADGVFYTGCTAESCNDAVCDGADLCAASAPMGAPVPVAEESGVLRQAAPVASKAAMKAANGSAGSGPAPRLRSNFVPTAFWQGSLRTDADGRFSTEVTLPDTLTTYRVFAVAVDRSGGKFGSGKGDFIVNQPVMLTPGTPLFMSLGDTLRLPVTITNNTDQEDSWEVTLSSAAGPQSIRLGARKTGTLYFDVIAEKEGENILTWTARAAGSSDAVEGRFPVRFPAPVLKESHRLVLSPGQAPIAVAKLLAPELATSTRGSLTIEASANPLLHLAGCAEYVLGYPYGCTEQTASGLMPYLLYKRLAPFSPKMAETPEEEVERTVKDTIAQLLRRQQPDGGLGYWSDSRESCLWASAHAGLIFTIAAENGYDIPREPMDKLRHYLRRELEADTKRPDNKKLLGSLARYSIARCLGDEQLMAQAISEAAGYKPDQPIVGWRNRALPDLSFIAALKR</sequence>
<feature type="signal peptide" evidence="3">
    <location>
        <begin position="1"/>
        <end position="26"/>
    </location>
</feature>
<reference evidence="5" key="2">
    <citation type="submission" date="2021-04" db="EMBL/GenBank/DDBJ databases">
        <authorList>
            <person name="Gilroy R."/>
        </authorList>
    </citation>
    <scope>NUCLEOTIDE SEQUENCE</scope>
    <source>
        <strain evidence="5">14975</strain>
    </source>
</reference>
<feature type="chain" id="PRO_5039183269" description="Alpha-2-macroglobulin domain-containing protein" evidence="3">
    <location>
        <begin position="27"/>
        <end position="1766"/>
    </location>
</feature>
<dbReference type="Pfam" id="PF01835">
    <property type="entry name" value="MG2"/>
    <property type="match status" value="1"/>
</dbReference>